<dbReference type="GO" id="GO:0061630">
    <property type="term" value="F:ubiquitin protein ligase activity"/>
    <property type="evidence" value="ECO:0007669"/>
    <property type="project" value="TreeGrafter"/>
</dbReference>
<dbReference type="Proteomes" id="UP000007800">
    <property type="component" value="Unassembled WGS sequence"/>
</dbReference>
<dbReference type="PROSITE" id="PS50271">
    <property type="entry name" value="ZF_UBP"/>
    <property type="match status" value="1"/>
</dbReference>
<dbReference type="InterPro" id="IPR013083">
    <property type="entry name" value="Znf_RING/FYVE/PHD"/>
</dbReference>
<dbReference type="SMART" id="SM00290">
    <property type="entry name" value="ZnF_UBP"/>
    <property type="match status" value="1"/>
</dbReference>
<dbReference type="PANTHER" id="PTHR24007:SF7">
    <property type="entry name" value="BRCA1-ASSOCIATED PROTEIN"/>
    <property type="match status" value="1"/>
</dbReference>
<protein>
    <submittedName>
        <fullName evidence="4">Brca1-associated protein, putative</fullName>
    </submittedName>
</protein>
<dbReference type="GeneID" id="9039026"/>
<feature type="region of interest" description="Disordered" evidence="2">
    <location>
        <begin position="1"/>
        <end position="30"/>
    </location>
</feature>
<dbReference type="EMBL" id="GG677256">
    <property type="protein sequence ID" value="EER10716.1"/>
    <property type="molecule type" value="Genomic_DNA"/>
</dbReference>
<evidence type="ECO:0000259" key="3">
    <source>
        <dbReference type="PROSITE" id="PS50271"/>
    </source>
</evidence>
<dbReference type="GO" id="GO:0005737">
    <property type="term" value="C:cytoplasm"/>
    <property type="evidence" value="ECO:0007669"/>
    <property type="project" value="TreeGrafter"/>
</dbReference>
<accession>C5KXJ2</accession>
<dbReference type="PANTHER" id="PTHR24007">
    <property type="entry name" value="BRCA1-ASSOCIATED PROTEIN"/>
    <property type="match status" value="1"/>
</dbReference>
<dbReference type="SUPFAM" id="SSF57850">
    <property type="entry name" value="RING/U-box"/>
    <property type="match status" value="1"/>
</dbReference>
<feature type="compositionally biased region" description="Basic and acidic residues" evidence="2">
    <location>
        <begin position="8"/>
        <end position="19"/>
    </location>
</feature>
<evidence type="ECO:0000313" key="5">
    <source>
        <dbReference type="Proteomes" id="UP000007800"/>
    </source>
</evidence>
<evidence type="ECO:0000256" key="1">
    <source>
        <dbReference type="PROSITE-ProRule" id="PRU00502"/>
    </source>
</evidence>
<dbReference type="RefSeq" id="XP_002778921.1">
    <property type="nucleotide sequence ID" value="XM_002778875.1"/>
</dbReference>
<keyword evidence="1" id="KW-0479">Metal-binding</keyword>
<feature type="domain" description="UBP-type" evidence="3">
    <location>
        <begin position="180"/>
        <end position="313"/>
    </location>
</feature>
<dbReference type="AlphaFoldDB" id="C5KXJ2"/>
<dbReference type="InterPro" id="IPR001607">
    <property type="entry name" value="Znf_UBP"/>
</dbReference>
<dbReference type="Pfam" id="PF07576">
    <property type="entry name" value="BRAP2"/>
    <property type="match status" value="1"/>
</dbReference>
<sequence>MDICGGFDSREDSIDSRSDDDGDVSDMFEDKPAPHCRLILYRDGVEGSFDGVNTLPLQRSREVLLLGITDRSDVTSWLEEFADSILHASYLIYDSYPELADNTNTTCIGSVLIYFQSQSAADKFYNRYHNRHFGGSGSRHTAGPVCYVVFLSELRVSTSKGIEEFRANASVRQGRGTPLPSCPYCLERLDVTVTGIITGKHGWLEMPSGSNRADWCACCEKMLMPAATMKCEQWEAMHTREAPMWVCLVCGHVGCGRYTKAACAKHHALETGHSLCVEVSSGRIWDYERDAFVHRRLVQESGKMLDLEPAAESSSPESSADGHGVRRVGINAEPSSTARSELDILLSSQIEEERRRYEEACAELQAVGESRTTHERYLMEMVDMPELERTE</sequence>
<name>C5KXJ2_PERM5</name>
<dbReference type="OrthoDB" id="273556at2759"/>
<evidence type="ECO:0000256" key="2">
    <source>
        <dbReference type="SAM" id="MobiDB-lite"/>
    </source>
</evidence>
<evidence type="ECO:0000313" key="4">
    <source>
        <dbReference type="EMBL" id="EER10716.1"/>
    </source>
</evidence>
<dbReference type="InterPro" id="IPR011422">
    <property type="entry name" value="BRAP2/ETP1_RRM"/>
</dbReference>
<dbReference type="GO" id="GO:0008270">
    <property type="term" value="F:zinc ion binding"/>
    <property type="evidence" value="ECO:0007669"/>
    <property type="project" value="UniProtKB-KW"/>
</dbReference>
<proteinExistence type="predicted"/>
<dbReference type="GO" id="GO:0007265">
    <property type="term" value="P:Ras protein signal transduction"/>
    <property type="evidence" value="ECO:0007669"/>
    <property type="project" value="TreeGrafter"/>
</dbReference>
<dbReference type="GO" id="GO:0016567">
    <property type="term" value="P:protein ubiquitination"/>
    <property type="evidence" value="ECO:0007669"/>
    <property type="project" value="TreeGrafter"/>
</dbReference>
<reference evidence="4 5" key="1">
    <citation type="submission" date="2008-07" db="EMBL/GenBank/DDBJ databases">
        <authorList>
            <person name="El-Sayed N."/>
            <person name="Caler E."/>
            <person name="Inman J."/>
            <person name="Amedeo P."/>
            <person name="Hass B."/>
            <person name="Wortman J."/>
        </authorList>
    </citation>
    <scope>NUCLEOTIDE SEQUENCE [LARGE SCALE GENOMIC DNA]</scope>
    <source>
        <strain evidence="5">ATCC 50983 / TXsc</strain>
    </source>
</reference>
<organism evidence="5">
    <name type="scientific">Perkinsus marinus (strain ATCC 50983 / TXsc)</name>
    <dbReference type="NCBI Taxonomy" id="423536"/>
    <lineage>
        <taxon>Eukaryota</taxon>
        <taxon>Sar</taxon>
        <taxon>Alveolata</taxon>
        <taxon>Perkinsozoa</taxon>
        <taxon>Perkinsea</taxon>
        <taxon>Perkinsida</taxon>
        <taxon>Perkinsidae</taxon>
        <taxon>Perkinsus</taxon>
    </lineage>
</organism>
<gene>
    <name evidence="4" type="ORF">Pmar_PMAR000761</name>
</gene>
<keyword evidence="5" id="KW-1185">Reference proteome</keyword>
<keyword evidence="1" id="KW-0862">Zinc</keyword>
<keyword evidence="1" id="KW-0863">Zinc-finger</keyword>
<feature type="region of interest" description="Disordered" evidence="2">
    <location>
        <begin position="306"/>
        <end position="333"/>
    </location>
</feature>
<dbReference type="Pfam" id="PF02148">
    <property type="entry name" value="zf-UBP"/>
    <property type="match status" value="1"/>
</dbReference>
<dbReference type="InParanoid" id="C5KXJ2"/>
<feature type="compositionally biased region" description="Low complexity" evidence="2">
    <location>
        <begin position="308"/>
        <end position="319"/>
    </location>
</feature>
<dbReference type="Gene3D" id="3.30.40.10">
    <property type="entry name" value="Zinc/RING finger domain, C3HC4 (zinc finger)"/>
    <property type="match status" value="1"/>
</dbReference>
<dbReference type="OMA" id="GESRTTH"/>